<dbReference type="OrthoDB" id="13241at10239"/>
<evidence type="ECO:0000313" key="1">
    <source>
        <dbReference type="EMBL" id="AKA60884.1"/>
    </source>
</evidence>
<evidence type="ECO:0000313" key="2">
    <source>
        <dbReference type="Proteomes" id="UP000033023"/>
    </source>
</evidence>
<dbReference type="Proteomes" id="UP000033023">
    <property type="component" value="Segment"/>
</dbReference>
<organism evidence="1 2">
    <name type="scientific">Enterobacteria phage JenP1</name>
    <dbReference type="NCBI Taxonomy" id="1610837"/>
    <lineage>
        <taxon>Viruses</taxon>
        <taxon>Duplodnaviria</taxon>
        <taxon>Heunggongvirae</taxon>
        <taxon>Uroviricota</taxon>
        <taxon>Caudoviricetes</taxon>
        <taxon>Queuovirinae</taxon>
        <taxon>Nonagvirus</taxon>
        <taxon>Nonagvirus JenP1</taxon>
    </lineage>
</organism>
<dbReference type="KEGG" id="vg:26646249"/>
<dbReference type="RefSeq" id="YP_009219988.1">
    <property type="nucleotide sequence ID" value="NC_029028.1"/>
</dbReference>
<dbReference type="EMBL" id="KP719132">
    <property type="protein sequence ID" value="AKA60884.1"/>
    <property type="molecule type" value="Genomic_DNA"/>
</dbReference>
<accession>A0A0E3JSQ0</accession>
<protein>
    <submittedName>
        <fullName evidence="1">Uncharacterized protein</fullName>
    </submittedName>
</protein>
<dbReference type="GeneID" id="26646249"/>
<name>A0A0E3JSQ0_9CAUD</name>
<reference evidence="2" key="2">
    <citation type="submission" date="2015-01" db="EMBL/GenBank/DDBJ databases">
        <title>Complete sequence of three novel 9g-like phages.</title>
        <authorList>
            <person name="Carstens A.B."/>
            <person name="Hansen L.H."/>
            <person name="Kot W."/>
        </authorList>
    </citation>
    <scope>NUCLEOTIDE SEQUENCE [LARGE SCALE GENOMIC DNA]</scope>
</reference>
<sequence length="194" mass="21133">MIFSPFSESVMEAMDKDVVTMVLAVAIYFDSGTTRVHSGTGTIVIDGQTFLGVGTLGQVGSVTEENTTSSSTMSLTLSGLDMTLVGQTLNENCIGSNVTVYVGVMNERGQVVSANVLFEGFISDTAMQAGNTNAISYVVSNVFEKWSTGLPDRYTDESQQRLHPGDRFFRYVAQMAERSIYWGNKKDAPGFHYE</sequence>
<keyword evidence="2" id="KW-1185">Reference proteome</keyword>
<proteinExistence type="predicted"/>
<reference evidence="1 2" key="1">
    <citation type="journal article" date="2015" name="Genome Announc.">
        <title>Complete Genome Sequences of Four Novel Escherichia coli Bacteriophages Belonging to New Phage Groups.</title>
        <authorList>
            <person name="Carstens A.B."/>
            <person name="Kot W."/>
            <person name="Hansen L.H."/>
        </authorList>
    </citation>
    <scope>NUCLEOTIDE SEQUENCE [LARGE SCALE GENOMIC DNA]</scope>
</reference>